<dbReference type="EMBL" id="JACCFP010000001">
    <property type="protein sequence ID" value="NYI99465.1"/>
    <property type="molecule type" value="Genomic_DNA"/>
</dbReference>
<proteinExistence type="predicted"/>
<organism evidence="3 4">
    <name type="scientific">Nocardioides thalensis</name>
    <dbReference type="NCBI Taxonomy" id="1914755"/>
    <lineage>
        <taxon>Bacteria</taxon>
        <taxon>Bacillati</taxon>
        <taxon>Actinomycetota</taxon>
        <taxon>Actinomycetes</taxon>
        <taxon>Propionibacteriales</taxon>
        <taxon>Nocardioidaceae</taxon>
        <taxon>Nocardioides</taxon>
    </lineage>
</organism>
<evidence type="ECO:0000313" key="3">
    <source>
        <dbReference type="EMBL" id="NYI99465.1"/>
    </source>
</evidence>
<dbReference type="RefSeq" id="WP_179666112.1">
    <property type="nucleotide sequence ID" value="NZ_JACCFP010000001.1"/>
</dbReference>
<evidence type="ECO:0000256" key="1">
    <source>
        <dbReference type="SAM" id="MobiDB-lite"/>
    </source>
</evidence>
<comment type="caution">
    <text evidence="3">The sequence shown here is derived from an EMBL/GenBank/DDBJ whole genome shotgun (WGS) entry which is preliminary data.</text>
</comment>
<evidence type="ECO:0000256" key="2">
    <source>
        <dbReference type="SAM" id="SignalP"/>
    </source>
</evidence>
<reference evidence="3 4" key="1">
    <citation type="submission" date="2020-07" db="EMBL/GenBank/DDBJ databases">
        <title>Sequencing the genomes of 1000 actinobacteria strains.</title>
        <authorList>
            <person name="Klenk H.-P."/>
        </authorList>
    </citation>
    <scope>NUCLEOTIDE SEQUENCE [LARGE SCALE GENOMIC DNA]</scope>
    <source>
        <strain evidence="3 4">DSM 103833</strain>
    </source>
</reference>
<feature type="signal peptide" evidence="2">
    <location>
        <begin position="1"/>
        <end position="19"/>
    </location>
</feature>
<feature type="region of interest" description="Disordered" evidence="1">
    <location>
        <begin position="68"/>
        <end position="88"/>
    </location>
</feature>
<protein>
    <submittedName>
        <fullName evidence="3">Uncharacterized protein</fullName>
    </submittedName>
</protein>
<feature type="chain" id="PRO_5038583764" evidence="2">
    <location>
        <begin position="20"/>
        <end position="304"/>
    </location>
</feature>
<keyword evidence="2" id="KW-0732">Signal</keyword>
<name>A0A853BXH6_9ACTN</name>
<dbReference type="AlphaFoldDB" id="A0A853BXH6"/>
<evidence type="ECO:0000313" key="4">
    <source>
        <dbReference type="Proteomes" id="UP000530424"/>
    </source>
</evidence>
<gene>
    <name evidence="3" type="ORF">HNR19_000164</name>
</gene>
<keyword evidence="4" id="KW-1185">Reference proteome</keyword>
<dbReference type="Proteomes" id="UP000530424">
    <property type="component" value="Unassembled WGS sequence"/>
</dbReference>
<accession>A0A853BXH6</accession>
<sequence length="304" mass="33866">MRRILILVLLACLTLPAEAALAAADPVTSSSAAEAERPRKKKVKQRASEWMRMYGKVGLRRHQITDVEYTSSQLHPEPPSPEDRSDGRLSFACVKNSSRVIAFHPRSVNMAGHSFSHQWKLFVYKVNRARTRGRKDRWMKQFEFCATGGGHTENQWNANFEGAAVSIKDRPDIKLGGSWGETVSDDGGIHATLGFQLSAGIASISATAPVGIDDDLRFTGTNGSDSRLYVPAEYVDANQVNGYYTSSDDWTFQGTGRWVGNVVHVLYELPQRRRGALSWVIATKISAHCTKWFQVLGRRCESFD</sequence>